<dbReference type="Gene3D" id="3.30.530.20">
    <property type="match status" value="2"/>
</dbReference>
<dbReference type="SUPFAM" id="SSF55961">
    <property type="entry name" value="Bet v1-like"/>
    <property type="match status" value="2"/>
</dbReference>
<dbReference type="Pfam" id="PF08327">
    <property type="entry name" value="AHSA1"/>
    <property type="match status" value="2"/>
</dbReference>
<evidence type="ECO:0000313" key="4">
    <source>
        <dbReference type="Proteomes" id="UP000230551"/>
    </source>
</evidence>
<organism evidence="3 4">
    <name type="scientific">Mycolicibacterium brumae</name>
    <dbReference type="NCBI Taxonomy" id="85968"/>
    <lineage>
        <taxon>Bacteria</taxon>
        <taxon>Bacillati</taxon>
        <taxon>Actinomycetota</taxon>
        <taxon>Actinomycetes</taxon>
        <taxon>Mycobacteriales</taxon>
        <taxon>Mycobacteriaceae</taxon>
        <taxon>Mycolicibacterium</taxon>
    </lineage>
</organism>
<feature type="domain" description="Activator of Hsp90 ATPase homologue 1/2-like C-terminal" evidence="2">
    <location>
        <begin position="25"/>
        <end position="159"/>
    </location>
</feature>
<dbReference type="OrthoDB" id="3365660at2"/>
<dbReference type="InterPro" id="IPR023393">
    <property type="entry name" value="START-like_dom_sf"/>
</dbReference>
<dbReference type="InterPro" id="IPR013538">
    <property type="entry name" value="ASHA1/2-like_C"/>
</dbReference>
<evidence type="ECO:0000256" key="1">
    <source>
        <dbReference type="ARBA" id="ARBA00006817"/>
    </source>
</evidence>
<comment type="similarity">
    <text evidence="1">Belongs to the AHA1 family.</text>
</comment>
<dbReference type="STRING" id="85968.GCA_900073015_00377"/>
<dbReference type="CDD" id="cd07814">
    <property type="entry name" value="SRPBCC_CalC_Aha1-like"/>
    <property type="match status" value="1"/>
</dbReference>
<accession>A0A2G5P8F9</accession>
<keyword evidence="4" id="KW-1185">Reference proteome</keyword>
<dbReference type="AlphaFoldDB" id="A0A2G5P8F9"/>
<feature type="domain" description="Activator of Hsp90 ATPase homologue 1/2-like C-terminal" evidence="2">
    <location>
        <begin position="189"/>
        <end position="326"/>
    </location>
</feature>
<comment type="caution">
    <text evidence="3">The sequence shown here is derived from an EMBL/GenBank/DDBJ whole genome shotgun (WGS) entry which is preliminary data.</text>
</comment>
<dbReference type="RefSeq" id="WP_090585324.1">
    <property type="nucleotide sequence ID" value="NZ_CP104302.1"/>
</dbReference>
<name>A0A2G5P8F9_9MYCO</name>
<dbReference type="EMBL" id="PDCN02000015">
    <property type="protein sequence ID" value="PIB74632.1"/>
    <property type="molecule type" value="Genomic_DNA"/>
</dbReference>
<gene>
    <name evidence="3" type="ORF">CQY22_012095</name>
</gene>
<dbReference type="Proteomes" id="UP000230551">
    <property type="component" value="Unassembled WGS sequence"/>
</dbReference>
<proteinExistence type="inferred from homology"/>
<evidence type="ECO:0000259" key="2">
    <source>
        <dbReference type="Pfam" id="PF08327"/>
    </source>
</evidence>
<reference evidence="3 4" key="1">
    <citation type="journal article" date="2017" name="Infect. Genet. Evol.">
        <title>The new phylogeny of the genus Mycobacterium: The old and the news.</title>
        <authorList>
            <person name="Tortoli E."/>
            <person name="Fedrizzi T."/>
            <person name="Meehan C.J."/>
            <person name="Trovato A."/>
            <person name="Grottola A."/>
            <person name="Giacobazzi E."/>
            <person name="Serpini G.F."/>
            <person name="Tagliazucchi S."/>
            <person name="Fabio A."/>
            <person name="Bettua C."/>
            <person name="Bertorelli R."/>
            <person name="Frascaro F."/>
            <person name="De Sanctis V."/>
            <person name="Pecorari M."/>
            <person name="Jousson O."/>
            <person name="Segata N."/>
            <person name="Cirillo D.M."/>
        </authorList>
    </citation>
    <scope>NUCLEOTIDE SEQUENCE [LARGE SCALE GENOMIC DNA]</scope>
    <source>
        <strain evidence="3 4">CIP1034565</strain>
    </source>
</reference>
<evidence type="ECO:0000313" key="3">
    <source>
        <dbReference type="EMBL" id="PIB74632.1"/>
    </source>
</evidence>
<protein>
    <submittedName>
        <fullName evidence="3">ATPase</fullName>
    </submittedName>
</protein>
<sequence>MPITEVVTDTDALTLTVIADFPVGVQRLWDAYLDPRQIERFWGPPEYPATFLRHDGYPGGRTHYRMVGPDGAAYPGYWEWVAVDAPRSFEVRDGFADADGTPNTEMPTTRMIFEFSETPDGARLVTTTTFGSLADLEQLKEMGMEEGMRAAMGQIDAIVADLSSFAADQRTQLQRVGDTQARVSRVIAATPEQLWHAHHDPELMKRWMIGPDGWALTVCEPAAEVGARYRWHWDPVDGGAGFGFTGELLAAERPWREVTTEAMTTAEDPDAANSWQTVNELTFTPVAGGTLLTLLISYPDAELREQILATGMVDGMEASYARLEAIELG</sequence>